<proteinExistence type="predicted"/>
<accession>A0A6C0JU33</accession>
<dbReference type="EMBL" id="MN740696">
    <property type="protein sequence ID" value="QHU08421.1"/>
    <property type="molecule type" value="Genomic_DNA"/>
</dbReference>
<dbReference type="AlphaFoldDB" id="A0A6C0JU33"/>
<sequence length="98" mass="11022">MSRPFERHKGTMITSMAEVVPEEYKKAGCVVTCYQNCSIDCICECQIHRGDEETKELLSTGVLKQFTGGDCVYARDLGTKTITCRQVIECKDDVVFDD</sequence>
<organism evidence="1">
    <name type="scientific">viral metagenome</name>
    <dbReference type="NCBI Taxonomy" id="1070528"/>
    <lineage>
        <taxon>unclassified sequences</taxon>
        <taxon>metagenomes</taxon>
        <taxon>organismal metagenomes</taxon>
    </lineage>
</organism>
<name>A0A6C0JU33_9ZZZZ</name>
<reference evidence="1" key="1">
    <citation type="journal article" date="2020" name="Nature">
        <title>Giant virus diversity and host interactions through global metagenomics.</title>
        <authorList>
            <person name="Schulz F."/>
            <person name="Roux S."/>
            <person name="Paez-Espino D."/>
            <person name="Jungbluth S."/>
            <person name="Walsh D.A."/>
            <person name="Denef V.J."/>
            <person name="McMahon K.D."/>
            <person name="Konstantinidis K.T."/>
            <person name="Eloe-Fadrosh E.A."/>
            <person name="Kyrpides N.C."/>
            <person name="Woyke T."/>
        </authorList>
    </citation>
    <scope>NUCLEOTIDE SEQUENCE</scope>
    <source>
        <strain evidence="1">GVMAG-S-1062768-28</strain>
    </source>
</reference>
<protein>
    <submittedName>
        <fullName evidence="1">Uncharacterized protein</fullName>
    </submittedName>
</protein>
<evidence type="ECO:0000313" key="1">
    <source>
        <dbReference type="EMBL" id="QHU08421.1"/>
    </source>
</evidence>